<evidence type="ECO:0000313" key="23">
    <source>
        <dbReference type="EMBL" id="KAH0536114.1"/>
    </source>
</evidence>
<comment type="function">
    <text evidence="17">Cleaves the distal alpha 1,2-linked glucose residue from the Glc(3)Man(9)GlcNAc(2) oligosaccharide precursor.</text>
</comment>
<name>A0A9P8HV63_9PEZI</name>
<dbReference type="GO" id="GO:0008863">
    <property type="term" value="F:formate dehydrogenase (NAD+) activity"/>
    <property type="evidence" value="ECO:0007669"/>
    <property type="project" value="UniProtKB-UniRule"/>
</dbReference>
<evidence type="ECO:0000256" key="16">
    <source>
        <dbReference type="HAMAP-Rule" id="MF_03210"/>
    </source>
</evidence>
<dbReference type="InterPro" id="IPR036291">
    <property type="entry name" value="NAD(P)-bd_dom_sf"/>
</dbReference>
<dbReference type="PROSITE" id="PS00065">
    <property type="entry name" value="D_2_HYDROXYACID_DH_1"/>
    <property type="match status" value="1"/>
</dbReference>
<dbReference type="PANTHER" id="PTHR10412:SF11">
    <property type="entry name" value="MANNOSYL-OLIGOSACCHARIDE GLUCOSIDASE"/>
    <property type="match status" value="1"/>
</dbReference>
<evidence type="ECO:0000256" key="2">
    <source>
        <dbReference type="ARBA" id="ARBA00004648"/>
    </source>
</evidence>
<dbReference type="FunFam" id="3.40.50.720:FF:000057">
    <property type="entry name" value="Formate dehydrogenase"/>
    <property type="match status" value="1"/>
</dbReference>
<dbReference type="NCBIfam" id="NF005750">
    <property type="entry name" value="PRK07574.1"/>
    <property type="match status" value="1"/>
</dbReference>
<organism evidence="23 24">
    <name type="scientific">Glutinoglossum americanum</name>
    <dbReference type="NCBI Taxonomy" id="1670608"/>
    <lineage>
        <taxon>Eukaryota</taxon>
        <taxon>Fungi</taxon>
        <taxon>Dikarya</taxon>
        <taxon>Ascomycota</taxon>
        <taxon>Pezizomycotina</taxon>
        <taxon>Geoglossomycetes</taxon>
        <taxon>Geoglossales</taxon>
        <taxon>Geoglossaceae</taxon>
        <taxon>Glutinoglossum</taxon>
    </lineage>
</organism>
<evidence type="ECO:0000256" key="17">
    <source>
        <dbReference type="RuleBase" id="RU368089"/>
    </source>
</evidence>
<evidence type="ECO:0000256" key="11">
    <source>
        <dbReference type="ARBA" id="ARBA00023136"/>
    </source>
</evidence>
<dbReference type="SUPFAM" id="SSF51735">
    <property type="entry name" value="NAD(P)-binding Rossmann-fold domains"/>
    <property type="match status" value="1"/>
</dbReference>
<keyword evidence="11" id="KW-0472">Membrane</keyword>
<dbReference type="InterPro" id="IPR012341">
    <property type="entry name" value="6hp_glycosidase-like_sf"/>
</dbReference>
<evidence type="ECO:0000256" key="8">
    <source>
        <dbReference type="ARBA" id="ARBA00022989"/>
    </source>
</evidence>
<feature type="domain" description="Glycosyl hydrolase family 63 N-terminal" evidence="22">
    <location>
        <begin position="501"/>
        <end position="695"/>
    </location>
</feature>
<dbReference type="GO" id="GO:0004573">
    <property type="term" value="F:Glc3Man9GlcNAc2 oligosaccharide glucosidase activity"/>
    <property type="evidence" value="ECO:0007669"/>
    <property type="project" value="UniProtKB-UniRule"/>
</dbReference>
<feature type="binding site" evidence="16">
    <location>
        <begin position="231"/>
        <end position="235"/>
    </location>
    <ligand>
        <name>NAD(+)</name>
        <dbReference type="ChEBI" id="CHEBI:57540"/>
    </ligand>
</feature>
<keyword evidence="7" id="KW-0735">Signal-anchor</keyword>
<evidence type="ECO:0000259" key="19">
    <source>
        <dbReference type="Pfam" id="PF00389"/>
    </source>
</evidence>
<dbReference type="GO" id="GO:0042183">
    <property type="term" value="P:formate catabolic process"/>
    <property type="evidence" value="ECO:0007669"/>
    <property type="project" value="UniProtKB-UniRule"/>
</dbReference>
<evidence type="ECO:0000256" key="12">
    <source>
        <dbReference type="ARBA" id="ARBA00023180"/>
    </source>
</evidence>
<keyword evidence="4" id="KW-0812">Transmembrane</keyword>
<keyword evidence="6 17" id="KW-0256">Endoplasmic reticulum</keyword>
<dbReference type="HAMAP" id="MF_03210">
    <property type="entry name" value="Formate_dehydrogenase"/>
    <property type="match status" value="1"/>
</dbReference>
<dbReference type="Pfam" id="PF00389">
    <property type="entry name" value="2-Hacid_dh"/>
    <property type="match status" value="1"/>
</dbReference>
<keyword evidence="9 16" id="KW-0560">Oxidoreductase</keyword>
<evidence type="ECO:0000256" key="13">
    <source>
        <dbReference type="ARBA" id="ARBA00023295"/>
    </source>
</evidence>
<dbReference type="Pfam" id="PF03200">
    <property type="entry name" value="Glyco_hydro_63"/>
    <property type="match status" value="1"/>
</dbReference>
<feature type="binding site" evidence="16">
    <location>
        <position position="283"/>
    </location>
    <ligand>
        <name>NAD(+)</name>
        <dbReference type="ChEBI" id="CHEBI:57540"/>
    </ligand>
</feature>
<sequence length="1248" mass="141215">MVKVLLILYDGREHAQDVPELLGTTEHELGLRKWLEDQGHTLVTTSDKEGENSKFDQELVDAEIIITTPFHPGYLTADRLAKAKKLKLAVTAGIGSDHIDLNAANKTNGGVTVAEVTGSNVVSVAEHVVMTILLLVRNYTPAHEQVERGDWDVAEAAKVSYDLENKIVGTVAAGRIGERVLRRLKPFDCKELLYFDYQPLAPEVEKEIGCRRVENLEEMVAQCDVVTINCPLHEKTKGLFNKELISKMKKGSWLVNTARGAIVVKEDVAEALKSGHLRGYGGDVWFPQPAPRDHPLRYAKNPFGGGNAMVPHMSGTTLDAQKRYSLGVKNIIEVYLSGKDNYRPEDLIVHKGDYATKLIRSGITKRVQNKCKCPHQVPLSDQRVAPLINLQDGCLLAAPIPVVAGFHDRIRDLSCVNIGSDSSFGRRCVYPDQRDRTSFKSIIAMGSLSAKPVFRDPSQNTQELTYGVNVVEGGHDAGFSKQLVDDPESFWSLSRLQLRIYFRHTCEQHQGMTGYGWDDYDVRKGGRQTIHDEGNHIDIQTEFVKVEGGQHGYMGGSADRLTGGHWGVRIKGVPREDAPMDLKTAVFFSVTLEGLGDVRVANEANILGFDDTVTLEGRTPDLGDFTIDITQGPNSNSHPVHSHPSYEGKPLDRTIVSSYGIADEDNLWQTKELKKEVERYVELYTEENAPPPWQLLTIPNGAGKGRLHFIQKVFEGSFEFDVLYSSSSAPQPLDSETLTKEIKSTVESFSDRFSQIFTRQRPFDKPKYEVFARSIFSNLIGGIGYFYGDSLVDRSYATEYDEENEGFWEEAAEARDRHNEKLDGPAELFTSIPSRPFFPRGFLWDEGFHLLPIVDWDVDLTLEIVKSWFKRMDEDGWIAREQILGPESWSKVPPEFQVQYPHYANPPTLFLILDAFIDKLRLSSGARKGKGPQEPLQQTSDLYTAHTDHPEVALQYLRNLYPLLKRHYFWFRRTQWGDIKSYDRQAFSSKEAYRWRGRTPALLLTSGVDDYPRPQPPHPGELHVDLISWVGMMTRAIKRVASTLGEADDVEEFSGFEIAILRNIDDLHWNKDAKTYCDATIDDYEEHVHVCHKGYISIFPFLVGLLPPDSPRLGHVLDLLADPEELWSEYGLRSLSKKHELYGTAENYWRSPIWVNINYLALQRLLEYANNKSCPHHKQARKLYSKLRENIVDTVFKSWEETGFAWEQYNPETGAGQRTQHFTGWTALVVKIMGMEDLEGKGKGHDEL</sequence>
<comment type="pathway">
    <text evidence="18">Glycan metabolism; N-glycan degradation.</text>
</comment>
<dbReference type="Proteomes" id="UP000698800">
    <property type="component" value="Unassembled WGS sequence"/>
</dbReference>
<dbReference type="InterPro" id="IPR029752">
    <property type="entry name" value="D-isomer_DH_CS1"/>
</dbReference>
<feature type="site" description="Important for catalytic activity" evidence="16">
    <location>
        <position position="259"/>
    </location>
</feature>
<proteinExistence type="inferred from homology"/>
<dbReference type="GO" id="GO:0051287">
    <property type="term" value="F:NAD binding"/>
    <property type="evidence" value="ECO:0007669"/>
    <property type="project" value="InterPro"/>
</dbReference>
<feature type="binding site" evidence="16">
    <location>
        <position position="196"/>
    </location>
    <ligand>
        <name>NAD(+)</name>
        <dbReference type="ChEBI" id="CHEBI:57540"/>
    </ligand>
</feature>
<dbReference type="InterPro" id="IPR006139">
    <property type="entry name" value="D-isomer_2_OHA_DH_cat_dom"/>
</dbReference>
<keyword evidence="24" id="KW-1185">Reference proteome</keyword>
<evidence type="ECO:0000259" key="21">
    <source>
        <dbReference type="Pfam" id="PF03200"/>
    </source>
</evidence>
<evidence type="ECO:0000256" key="15">
    <source>
        <dbReference type="ARBA" id="ARBA00071864"/>
    </source>
</evidence>
<protein>
    <recommendedName>
        <fullName evidence="15 16">Formate dehydrogenase</fullName>
        <shortName evidence="16">FDH</shortName>
        <ecNumber evidence="16">1.17.1.9</ecNumber>
    </recommendedName>
    <alternativeName>
        <fullName evidence="16">NAD-dependent formate dehydrogenase</fullName>
    </alternativeName>
</protein>
<accession>A0A9P8HV63</accession>
<gene>
    <name evidence="23" type="ORF">FGG08_006980</name>
</gene>
<dbReference type="SUPFAM" id="SSF52283">
    <property type="entry name" value="Formate/glycerate dehydrogenase catalytic domain-like"/>
    <property type="match status" value="1"/>
</dbReference>
<evidence type="ECO:0000259" key="20">
    <source>
        <dbReference type="Pfam" id="PF02826"/>
    </source>
</evidence>
<dbReference type="GO" id="GO:0006487">
    <property type="term" value="P:protein N-linked glycosylation"/>
    <property type="evidence" value="ECO:0007669"/>
    <property type="project" value="UniProtKB-UniRule"/>
</dbReference>
<comment type="similarity">
    <text evidence="16">Belongs to the D-isomer specific 2-hydroxyacid dehydrogenase family. FDH subfamily.</text>
</comment>
<feature type="binding site" evidence="16">
    <location>
        <position position="257"/>
    </location>
    <ligand>
        <name>NAD(+)</name>
        <dbReference type="ChEBI" id="CHEBI:57540"/>
    </ligand>
</feature>
<dbReference type="Pfam" id="PF02826">
    <property type="entry name" value="2-Hacid_dh_C"/>
    <property type="match status" value="1"/>
</dbReference>
<keyword evidence="8" id="KW-1133">Transmembrane helix</keyword>
<comment type="similarity">
    <text evidence="3 17">Belongs to the glycosyl hydrolase 63 family.</text>
</comment>
<dbReference type="InterPro" id="IPR006140">
    <property type="entry name" value="D-isomer_DH_NAD-bd"/>
</dbReference>
<dbReference type="InterPro" id="IPR031335">
    <property type="entry name" value="Glyco_hydro_63_C"/>
</dbReference>
<evidence type="ECO:0000259" key="22">
    <source>
        <dbReference type="Pfam" id="PF16923"/>
    </source>
</evidence>
<dbReference type="AlphaFoldDB" id="A0A9P8HV63"/>
<dbReference type="InterPro" id="IPR004888">
    <property type="entry name" value="Glycoside_hydrolase_63"/>
</dbReference>
<evidence type="ECO:0000256" key="14">
    <source>
        <dbReference type="ARBA" id="ARBA00052431"/>
    </source>
</evidence>
<evidence type="ECO:0000256" key="4">
    <source>
        <dbReference type="ARBA" id="ARBA00022692"/>
    </source>
</evidence>
<evidence type="ECO:0000256" key="9">
    <source>
        <dbReference type="ARBA" id="ARBA00023002"/>
    </source>
</evidence>
<dbReference type="SUPFAM" id="SSF48208">
    <property type="entry name" value="Six-hairpin glycosidases"/>
    <property type="match status" value="1"/>
</dbReference>
<evidence type="ECO:0000313" key="24">
    <source>
        <dbReference type="Proteomes" id="UP000698800"/>
    </source>
</evidence>
<feature type="binding site" evidence="16">
    <location>
        <position position="94"/>
    </location>
    <ligand>
        <name>substrate</name>
    </ligand>
</feature>
<dbReference type="PROSITE" id="PS00670">
    <property type="entry name" value="D_2_HYDROXYACID_DH_2"/>
    <property type="match status" value="1"/>
</dbReference>
<dbReference type="InterPro" id="IPR031631">
    <property type="entry name" value="Glyco_hydro_63N"/>
</dbReference>
<dbReference type="InterPro" id="IPR038518">
    <property type="entry name" value="Glyco_hydro_63N_sf"/>
</dbReference>
<dbReference type="Gene3D" id="3.40.50.720">
    <property type="entry name" value="NAD(P)-binding Rossmann-like Domain"/>
    <property type="match status" value="2"/>
</dbReference>
<reference evidence="23" key="1">
    <citation type="submission" date="2021-03" db="EMBL/GenBank/DDBJ databases">
        <title>Comparative genomics and phylogenomic investigation of the class Geoglossomycetes provide insights into ecological specialization and systematics.</title>
        <authorList>
            <person name="Melie T."/>
            <person name="Pirro S."/>
            <person name="Miller A.N."/>
            <person name="Quandt A."/>
        </authorList>
    </citation>
    <scope>NUCLEOTIDE SEQUENCE</scope>
    <source>
        <strain evidence="23">GBOQ0MN5Z8</strain>
    </source>
</reference>
<keyword evidence="13 17" id="KW-0326">Glycosidase</keyword>
<dbReference type="EC" id="1.17.1.9" evidence="16"/>
<feature type="domain" description="Glycosyl hydrolase family 63 C-terminal" evidence="21">
    <location>
        <begin position="735"/>
        <end position="1234"/>
    </location>
</feature>
<comment type="catalytic activity">
    <reaction evidence="1 16">
        <text>formate + NAD(+) = CO2 + NADH</text>
        <dbReference type="Rhea" id="RHEA:15985"/>
        <dbReference type="ChEBI" id="CHEBI:15740"/>
        <dbReference type="ChEBI" id="CHEBI:16526"/>
        <dbReference type="ChEBI" id="CHEBI:57540"/>
        <dbReference type="ChEBI" id="CHEBI:57945"/>
        <dbReference type="EC" id="1.17.1.9"/>
    </reaction>
</comment>
<evidence type="ECO:0000256" key="18">
    <source>
        <dbReference type="RuleBase" id="RU369107"/>
    </source>
</evidence>
<feature type="binding site" evidence="16">
    <location>
        <position position="120"/>
    </location>
    <ligand>
        <name>substrate</name>
    </ligand>
</feature>
<feature type="binding site" evidence="16">
    <location>
        <begin position="175"/>
        <end position="176"/>
    </location>
    <ligand>
        <name>NAD(+)</name>
        <dbReference type="ChEBI" id="CHEBI:57540"/>
    </ligand>
</feature>
<keyword evidence="5 17" id="KW-0378">Hydrolase</keyword>
<feature type="domain" description="D-isomer specific 2-hydroxyacid dehydrogenase NAD-binding" evidence="20">
    <location>
        <begin position="130"/>
        <end position="313"/>
    </location>
</feature>
<dbReference type="GO" id="GO:0009311">
    <property type="term" value="P:oligosaccharide metabolic process"/>
    <property type="evidence" value="ECO:0007669"/>
    <property type="project" value="UniProtKB-UniRule"/>
</dbReference>
<evidence type="ECO:0000256" key="10">
    <source>
        <dbReference type="ARBA" id="ARBA00023027"/>
    </source>
</evidence>
<evidence type="ECO:0000256" key="1">
    <source>
        <dbReference type="ARBA" id="ARBA00000455"/>
    </source>
</evidence>
<keyword evidence="10 16" id="KW-0520">NAD</keyword>
<comment type="caution">
    <text evidence="23">The sequence shown here is derived from an EMBL/GenBank/DDBJ whole genome shotgun (WGS) entry which is preliminary data.</text>
</comment>
<dbReference type="GO" id="GO:0005789">
    <property type="term" value="C:endoplasmic reticulum membrane"/>
    <property type="evidence" value="ECO:0007669"/>
    <property type="project" value="UniProtKB-SubCell"/>
</dbReference>
<dbReference type="Gene3D" id="2.70.98.110">
    <property type="entry name" value="Glycosyl hydrolase family 63, N-terminal domain"/>
    <property type="match status" value="1"/>
</dbReference>
<dbReference type="OrthoDB" id="410058at2759"/>
<dbReference type="CDD" id="cd05302">
    <property type="entry name" value="FDH"/>
    <property type="match status" value="1"/>
</dbReference>
<dbReference type="EMBL" id="JAGHQL010000233">
    <property type="protein sequence ID" value="KAH0536114.1"/>
    <property type="molecule type" value="Genomic_DNA"/>
</dbReference>
<dbReference type="Pfam" id="PF16923">
    <property type="entry name" value="Glyco_hydro_63N"/>
    <property type="match status" value="1"/>
</dbReference>
<comment type="catalytic activity">
    <reaction evidence="14 17">
        <text>N(4)-(alpha-D-Glc-(1-&gt;2)-alpha-D-Glc-(1-&gt;3)-alpha-D-Glc-(1-&gt;3)-alpha-D-Man-(1-&gt;2)-alpha-D-Man-(1-&gt;2)-alpha-D-Man-(1-&gt;3)-[alpha-D-Man-(1-&gt;2)-alpha-D-Man-(1-&gt;3)-[alpha-D-Man-(1-&gt;2)-alpha-D-Man-(1-&gt;6)]-alpha-D-Man-(1-&gt;6)]-beta-D-Man-(1-&gt;4)-beta-D-GlcNAc-(1-&gt;4)-beta-D-GlcNAc)-L-asparaginyl-[protein] + H2O = N(4)-(alpha-D-Glc-(1-&gt;3)-alpha-D-Glc-(1-&gt;3)-alpha-D-Man-(1-&gt;2)-alpha-D-Man-(1-&gt;2)-alpha-D-Man-(1-&gt;3)-[alpha-D-Man-(1-&gt;2)-alpha-D-Man-(1-&gt;3)-[alpha-D-Man-(1-&gt;2)-alpha-D-Man-(1-&gt;6)]-alpha-D-Man-(1-&gt;6)]-beta-D-Man-(1-&gt;4)-beta-D-GlcNAc-(1-&gt;4)-beta-D-GlcNAc)-L-asparaginyl-[protein] + beta-D-glucose</text>
        <dbReference type="Rhea" id="RHEA:55988"/>
        <dbReference type="Rhea" id="RHEA-COMP:12806"/>
        <dbReference type="Rhea" id="RHEA-COMP:14355"/>
        <dbReference type="ChEBI" id="CHEBI:15377"/>
        <dbReference type="ChEBI" id="CHEBI:15903"/>
        <dbReference type="ChEBI" id="CHEBI:59082"/>
        <dbReference type="ChEBI" id="CHEBI:132537"/>
        <dbReference type="EC" id="3.2.1.106"/>
    </reaction>
</comment>
<comment type="function">
    <text evidence="16">Catalyzes the NAD(+)-dependent oxidation of formate to carbon dioxide. Formate oxidation is the final step in the methanol oxidation pathway in methylotrophic microorganisms. Has a role in the detoxification of exogenous formate in non-methylotrophic organisms.</text>
</comment>
<feature type="site" description="Important for catalytic activity" evidence="16">
    <location>
        <position position="312"/>
    </location>
</feature>
<dbReference type="GO" id="GO:0016616">
    <property type="term" value="F:oxidoreductase activity, acting on the CH-OH group of donors, NAD or NADP as acceptor"/>
    <property type="evidence" value="ECO:0007669"/>
    <property type="project" value="InterPro"/>
</dbReference>
<dbReference type="InterPro" id="IPR033689">
    <property type="entry name" value="FDH_NAD-dep"/>
</dbReference>
<keyword evidence="12 18" id="KW-0325">Glycoprotein</keyword>
<evidence type="ECO:0000256" key="5">
    <source>
        <dbReference type="ARBA" id="ARBA00022801"/>
    </source>
</evidence>
<evidence type="ECO:0000256" key="3">
    <source>
        <dbReference type="ARBA" id="ARBA00010833"/>
    </source>
</evidence>
<evidence type="ECO:0000256" key="6">
    <source>
        <dbReference type="ARBA" id="ARBA00022824"/>
    </source>
</evidence>
<dbReference type="Gene3D" id="1.50.10.10">
    <property type="match status" value="1"/>
</dbReference>
<dbReference type="PANTHER" id="PTHR10412">
    <property type="entry name" value="MANNOSYL-OLIGOSACCHARIDE GLUCOSIDASE"/>
    <property type="match status" value="1"/>
</dbReference>
<comment type="caution">
    <text evidence="16">Lacks conserved residue(s) required for the propagation of feature annotation.</text>
</comment>
<dbReference type="PROSITE" id="PS00671">
    <property type="entry name" value="D_2_HYDROXYACID_DH_3"/>
    <property type="match status" value="1"/>
</dbReference>
<keyword evidence="16" id="KW-0963">Cytoplasm</keyword>
<evidence type="ECO:0000256" key="7">
    <source>
        <dbReference type="ARBA" id="ARBA00022968"/>
    </source>
</evidence>
<feature type="domain" description="D-isomer specific 2-hydroxyacid dehydrogenase catalytic" evidence="19">
    <location>
        <begin position="34"/>
        <end position="339"/>
    </location>
</feature>
<dbReference type="InterPro" id="IPR008928">
    <property type="entry name" value="6-hairpin_glycosidase_sf"/>
</dbReference>
<dbReference type="InterPro" id="IPR029753">
    <property type="entry name" value="D-isomer_DH_CS"/>
</dbReference>
<dbReference type="FunFam" id="1.50.10.10:FF:000027">
    <property type="entry name" value="Probable mannosyl-oligosaccharide glucosidase"/>
    <property type="match status" value="1"/>
</dbReference>
<comment type="subcellular location">
    <subcellularLocation>
        <location evidence="16">Cytoplasm</location>
    </subcellularLocation>
    <subcellularLocation>
        <location evidence="2 17">Endoplasmic reticulum membrane</location>
        <topology evidence="2 17">Single-pass type II membrane protein</topology>
    </subcellularLocation>
</comment>
<feature type="binding site" evidence="16">
    <location>
        <begin position="312"/>
        <end position="315"/>
    </location>
    <ligand>
        <name>NAD(+)</name>
        <dbReference type="ChEBI" id="CHEBI:57540"/>
    </ligand>
</feature>
<comment type="subunit">
    <text evidence="16">Homodimer.</text>
</comment>